<organism evidence="2 3">
    <name type="scientific">Alicyclobacillus mali</name>
    <name type="common">ex Roth et al. 2021</name>
    <dbReference type="NCBI Taxonomy" id="1123961"/>
    <lineage>
        <taxon>Bacteria</taxon>
        <taxon>Bacillati</taxon>
        <taxon>Bacillota</taxon>
        <taxon>Bacilli</taxon>
        <taxon>Bacillales</taxon>
        <taxon>Alicyclobacillaceae</taxon>
        <taxon>Alicyclobacillus</taxon>
    </lineage>
</organism>
<accession>A0ABS0F6R0</accession>
<proteinExistence type="predicted"/>
<keyword evidence="3" id="KW-1185">Reference proteome</keyword>
<evidence type="ECO:0000259" key="1">
    <source>
        <dbReference type="Pfam" id="PF08349"/>
    </source>
</evidence>
<evidence type="ECO:0000313" key="2">
    <source>
        <dbReference type="EMBL" id="MBF8378986.1"/>
    </source>
</evidence>
<reference evidence="2 3" key="1">
    <citation type="submission" date="2020-11" db="EMBL/GenBank/DDBJ databases">
        <title>Genomic insight of Alicyclobacillus mali FL 18 reveals a new arsenic-resistant strain, with potential in environmental biotechnology.</title>
        <authorList>
            <person name="Fiorentino G."/>
            <person name="Gallo G."/>
            <person name="Aulitto M."/>
        </authorList>
    </citation>
    <scope>NUCLEOTIDE SEQUENCE [LARGE SCALE GENOMIC DNA]</scope>
    <source>
        <strain evidence="2 3">FL 18</strain>
    </source>
</reference>
<feature type="domain" description="DUF1722" evidence="1">
    <location>
        <begin position="18"/>
        <end position="91"/>
    </location>
</feature>
<sequence>MSLSRLYQGCEALWRDVKYAVMARNYARVRELSALLHQARGDEQALRTWLYRLKCVEQEPVTLPALRNTAYHLLGYWKDRLPPDERQRLAQRAFDHPAGVIAELGDRVRREGPTYLATSYAFRDEAWNEAEFRHQGGLYRIIVDAEEALAAGDPTKLSVRIESLGDASDRAT</sequence>
<dbReference type="RefSeq" id="WP_195868297.1">
    <property type="nucleotide sequence ID" value="NZ_JADPKZ010000048.1"/>
</dbReference>
<name>A0ABS0F6R0_9BACL</name>
<comment type="caution">
    <text evidence="2">The sequence shown here is derived from an EMBL/GenBank/DDBJ whole genome shotgun (WGS) entry which is preliminary data.</text>
</comment>
<evidence type="ECO:0000313" key="3">
    <source>
        <dbReference type="Proteomes" id="UP000642910"/>
    </source>
</evidence>
<dbReference type="InterPro" id="IPR013560">
    <property type="entry name" value="DUF1722"/>
</dbReference>
<dbReference type="EMBL" id="JADPKZ010000048">
    <property type="protein sequence ID" value="MBF8378986.1"/>
    <property type="molecule type" value="Genomic_DNA"/>
</dbReference>
<gene>
    <name evidence="2" type="ORF">IW967_14135</name>
</gene>
<protein>
    <submittedName>
        <fullName evidence="2">DUF1722 domain-containing protein</fullName>
    </submittedName>
</protein>
<dbReference type="Proteomes" id="UP000642910">
    <property type="component" value="Unassembled WGS sequence"/>
</dbReference>
<dbReference type="Pfam" id="PF08349">
    <property type="entry name" value="DUF1722"/>
    <property type="match status" value="1"/>
</dbReference>